<dbReference type="AlphaFoldDB" id="A0A450WSW3"/>
<evidence type="ECO:0000313" key="2">
    <source>
        <dbReference type="EMBL" id="VFK20156.1"/>
    </source>
</evidence>
<keyword evidence="1" id="KW-1133">Transmembrane helix</keyword>
<dbReference type="EMBL" id="CAADFN010000068">
    <property type="protein sequence ID" value="VFK20156.1"/>
    <property type="molecule type" value="Genomic_DNA"/>
</dbReference>
<sequence>MPFLLVRELWMRPDHFGLLVMSLILSITAGHFLLRLLAKKRFTARGFSS</sequence>
<protein>
    <submittedName>
        <fullName evidence="2">Uncharacterized protein</fullName>
    </submittedName>
</protein>
<evidence type="ECO:0000256" key="1">
    <source>
        <dbReference type="SAM" id="Phobius"/>
    </source>
</evidence>
<accession>A0A450WSW3</accession>
<keyword evidence="1" id="KW-0472">Membrane</keyword>
<proteinExistence type="predicted"/>
<reference evidence="2" key="1">
    <citation type="submission" date="2019-02" db="EMBL/GenBank/DDBJ databases">
        <authorList>
            <person name="Gruber-Vodicka R. H."/>
            <person name="Seah K. B. B."/>
        </authorList>
    </citation>
    <scope>NUCLEOTIDE SEQUENCE</scope>
    <source>
        <strain evidence="2">BECK_BY7</strain>
    </source>
</reference>
<gene>
    <name evidence="2" type="ORF">BECKLFY1418C_GA0070996_106822</name>
</gene>
<feature type="transmembrane region" description="Helical" evidence="1">
    <location>
        <begin position="16"/>
        <end position="38"/>
    </location>
</feature>
<name>A0A450WSW3_9GAMM</name>
<keyword evidence="1" id="KW-0812">Transmembrane</keyword>
<organism evidence="2">
    <name type="scientific">Candidatus Kentrum sp. LFY</name>
    <dbReference type="NCBI Taxonomy" id="2126342"/>
    <lineage>
        <taxon>Bacteria</taxon>
        <taxon>Pseudomonadati</taxon>
        <taxon>Pseudomonadota</taxon>
        <taxon>Gammaproteobacteria</taxon>
        <taxon>Candidatus Kentrum</taxon>
    </lineage>
</organism>